<evidence type="ECO:0000313" key="9">
    <source>
        <dbReference type="EMBL" id="CUX58457.1"/>
    </source>
</evidence>
<comment type="caution">
    <text evidence="9">The sequence shown here is derived from an EMBL/GenBank/DDBJ whole genome shotgun (WGS) entry which is preliminary data.</text>
</comment>
<dbReference type="InterPro" id="IPR050390">
    <property type="entry name" value="C5-Methyltransferase"/>
</dbReference>
<keyword evidence="10" id="KW-1185">Reference proteome</keyword>
<evidence type="ECO:0000313" key="10">
    <source>
        <dbReference type="Proteomes" id="UP000191812"/>
    </source>
</evidence>
<comment type="catalytic activity">
    <reaction evidence="6">
        <text>a 2'-deoxycytidine in DNA + S-adenosyl-L-methionine = a 5-methyl-2'-deoxycytidine in DNA + S-adenosyl-L-homocysteine + H(+)</text>
        <dbReference type="Rhea" id="RHEA:13681"/>
        <dbReference type="Rhea" id="RHEA-COMP:11369"/>
        <dbReference type="Rhea" id="RHEA-COMP:11370"/>
        <dbReference type="ChEBI" id="CHEBI:15378"/>
        <dbReference type="ChEBI" id="CHEBI:57856"/>
        <dbReference type="ChEBI" id="CHEBI:59789"/>
        <dbReference type="ChEBI" id="CHEBI:85452"/>
        <dbReference type="ChEBI" id="CHEBI:85454"/>
        <dbReference type="EC" id="2.1.1.37"/>
    </reaction>
</comment>
<dbReference type="RefSeq" id="WP_080837203.1">
    <property type="nucleotide sequence ID" value="NZ_LT009757.1"/>
</dbReference>
<proteinExistence type="inferred from homology"/>
<evidence type="ECO:0000256" key="5">
    <source>
        <dbReference type="ARBA" id="ARBA00022747"/>
    </source>
</evidence>
<sequence length="359" mass="39492">MIGIDLFSGAGGMSLGAEMAGLKTKLAIDFDASAFASYAYNHPDTFVLQADVQSLLNISVPFDSRDIVVFGGPPCQGFSTSNQKTRSVENDKNWLYKSFINFVKRIRPGWVIFENVRGILETEGGMFAEQVEADIRGLGYGTTKGLLNAAEFGVPQVRSRFFLIGRFGEDAPALPSPPPGTALVSVDEAIADLPELVNGASVSRLPYRGPAVSTYSRLMRHGALESENNIVSRNSDYVVSRYPYIPQGGNWADIPEEMMTNYQDRTRCHTGIYRRLRPDAPSVVIGNFRKNMLIHPHQDRGLSVREAARLQSFPDSFVFKGSIGFQQQQVGNAVPPLLAKSIFETVLKAHRNEPQDIAA</sequence>
<dbReference type="EC" id="2.1.1.37" evidence="1"/>
<dbReference type="NCBIfam" id="TIGR00675">
    <property type="entry name" value="dcm"/>
    <property type="match status" value="1"/>
</dbReference>
<dbReference type="Gene3D" id="3.90.120.10">
    <property type="entry name" value="DNA Methylase, subunit A, domain 2"/>
    <property type="match status" value="1"/>
</dbReference>
<keyword evidence="5" id="KW-0680">Restriction system</keyword>
<keyword evidence="2 7" id="KW-0489">Methyltransferase</keyword>
<dbReference type="Pfam" id="PF00145">
    <property type="entry name" value="DNA_methylase"/>
    <property type="match status" value="1"/>
</dbReference>
<evidence type="ECO:0000256" key="1">
    <source>
        <dbReference type="ARBA" id="ARBA00011975"/>
    </source>
</evidence>
<organism evidence="9 10">
    <name type="scientific">Agrobacterium genomosp. 13 str. CFBP 6927</name>
    <dbReference type="NCBI Taxonomy" id="1183428"/>
    <lineage>
        <taxon>Bacteria</taxon>
        <taxon>Pseudomonadati</taxon>
        <taxon>Pseudomonadota</taxon>
        <taxon>Alphaproteobacteria</taxon>
        <taxon>Hyphomicrobiales</taxon>
        <taxon>Rhizobiaceae</taxon>
        <taxon>Rhizobium/Agrobacterium group</taxon>
        <taxon>Agrobacterium</taxon>
        <taxon>Agrobacterium tumefaciens complex</taxon>
    </lineage>
</organism>
<reference evidence="9 10" key="1">
    <citation type="submission" date="2016-01" db="EMBL/GenBank/DDBJ databases">
        <authorList>
            <person name="Regsiter A."/>
            <person name="william w."/>
        </authorList>
    </citation>
    <scope>NUCLEOTIDE SEQUENCE [LARGE SCALE GENOMIC DNA]</scope>
    <source>
        <strain evidence="9 10">CFBP 6927</strain>
    </source>
</reference>
<dbReference type="Proteomes" id="UP000191812">
    <property type="component" value="Unassembled WGS sequence"/>
</dbReference>
<feature type="active site" evidence="7">
    <location>
        <position position="75"/>
    </location>
</feature>
<name>A0ABM9VLA6_9HYPH</name>
<gene>
    <name evidence="9" type="ORF">AGR13a_Lc30118</name>
</gene>
<dbReference type="Gene3D" id="3.40.50.150">
    <property type="entry name" value="Vaccinia Virus protein VP39"/>
    <property type="match status" value="1"/>
</dbReference>
<dbReference type="PRINTS" id="PR00105">
    <property type="entry name" value="C5METTRFRASE"/>
</dbReference>
<evidence type="ECO:0000256" key="3">
    <source>
        <dbReference type="ARBA" id="ARBA00022679"/>
    </source>
</evidence>
<dbReference type="InterPro" id="IPR031303">
    <property type="entry name" value="C5_meth_CS"/>
</dbReference>
<dbReference type="InterPro" id="IPR001525">
    <property type="entry name" value="C5_MeTfrase"/>
</dbReference>
<dbReference type="PROSITE" id="PS00095">
    <property type="entry name" value="C5_MTASE_2"/>
    <property type="match status" value="1"/>
</dbReference>
<dbReference type="PROSITE" id="PS51679">
    <property type="entry name" value="SAM_MT_C5"/>
    <property type="match status" value="1"/>
</dbReference>
<dbReference type="PANTHER" id="PTHR10629">
    <property type="entry name" value="CYTOSINE-SPECIFIC METHYLTRANSFERASE"/>
    <property type="match status" value="1"/>
</dbReference>
<dbReference type="GO" id="GO:0032259">
    <property type="term" value="P:methylation"/>
    <property type="evidence" value="ECO:0007669"/>
    <property type="project" value="UniProtKB-KW"/>
</dbReference>
<dbReference type="InterPro" id="IPR029063">
    <property type="entry name" value="SAM-dependent_MTases_sf"/>
</dbReference>
<evidence type="ECO:0000256" key="8">
    <source>
        <dbReference type="RuleBase" id="RU000416"/>
    </source>
</evidence>
<dbReference type="EMBL" id="FBWH01000042">
    <property type="protein sequence ID" value="CUX58457.1"/>
    <property type="molecule type" value="Genomic_DNA"/>
</dbReference>
<keyword evidence="4 7" id="KW-0949">S-adenosyl-L-methionine</keyword>
<evidence type="ECO:0000256" key="2">
    <source>
        <dbReference type="ARBA" id="ARBA00022603"/>
    </source>
</evidence>
<comment type="similarity">
    <text evidence="7 8">Belongs to the class I-like SAM-binding methyltransferase superfamily. C5-methyltransferase family.</text>
</comment>
<keyword evidence="3 7" id="KW-0808">Transferase</keyword>
<evidence type="ECO:0000256" key="6">
    <source>
        <dbReference type="ARBA" id="ARBA00047422"/>
    </source>
</evidence>
<protein>
    <recommendedName>
        <fullName evidence="1">DNA (cytosine-5-)-methyltransferase</fullName>
        <ecNumber evidence="1">2.1.1.37</ecNumber>
    </recommendedName>
</protein>
<dbReference type="SUPFAM" id="SSF53335">
    <property type="entry name" value="S-adenosyl-L-methionine-dependent methyltransferases"/>
    <property type="match status" value="1"/>
</dbReference>
<accession>A0ABM9VLA6</accession>
<dbReference type="PANTHER" id="PTHR10629:SF52">
    <property type="entry name" value="DNA (CYTOSINE-5)-METHYLTRANSFERASE 1"/>
    <property type="match status" value="1"/>
</dbReference>
<evidence type="ECO:0000256" key="7">
    <source>
        <dbReference type="PROSITE-ProRule" id="PRU01016"/>
    </source>
</evidence>
<dbReference type="GO" id="GO:0008168">
    <property type="term" value="F:methyltransferase activity"/>
    <property type="evidence" value="ECO:0007669"/>
    <property type="project" value="UniProtKB-KW"/>
</dbReference>
<evidence type="ECO:0000256" key="4">
    <source>
        <dbReference type="ARBA" id="ARBA00022691"/>
    </source>
</evidence>